<evidence type="ECO:0000313" key="3">
    <source>
        <dbReference type="Proteomes" id="UP000653730"/>
    </source>
</evidence>
<gene>
    <name evidence="2" type="ORF">IBL28_10880</name>
</gene>
<dbReference type="SUPFAM" id="SSF52266">
    <property type="entry name" value="SGNH hydrolase"/>
    <property type="match status" value="1"/>
</dbReference>
<dbReference type="EMBL" id="JACVDC010000028">
    <property type="protein sequence ID" value="MBC9796477.1"/>
    <property type="molecule type" value="Genomic_DNA"/>
</dbReference>
<comment type="caution">
    <text evidence="2">The sequence shown here is derived from an EMBL/GenBank/DDBJ whole genome shotgun (WGS) entry which is preliminary data.</text>
</comment>
<feature type="domain" description="SGNH hydrolase-type esterase" evidence="1">
    <location>
        <begin position="29"/>
        <end position="190"/>
    </location>
</feature>
<dbReference type="InterPro" id="IPR051532">
    <property type="entry name" value="Ester_Hydrolysis_Enzymes"/>
</dbReference>
<dbReference type="Proteomes" id="UP000653730">
    <property type="component" value="Unassembled WGS sequence"/>
</dbReference>
<organism evidence="2 3">
    <name type="scientific">Sinomicrobium weinanense</name>
    <dbReference type="NCBI Taxonomy" id="2842200"/>
    <lineage>
        <taxon>Bacteria</taxon>
        <taxon>Pseudomonadati</taxon>
        <taxon>Bacteroidota</taxon>
        <taxon>Flavobacteriia</taxon>
        <taxon>Flavobacteriales</taxon>
        <taxon>Flavobacteriaceae</taxon>
        <taxon>Sinomicrobium</taxon>
    </lineage>
</organism>
<accession>A0A926Q2B3</accession>
<protein>
    <recommendedName>
        <fullName evidence="1">SGNH hydrolase-type esterase domain-containing protein</fullName>
    </recommendedName>
</protein>
<dbReference type="PANTHER" id="PTHR30383">
    <property type="entry name" value="THIOESTERASE 1/PROTEASE 1/LYSOPHOSPHOLIPASE L1"/>
    <property type="match status" value="1"/>
</dbReference>
<dbReference type="Pfam" id="PF13472">
    <property type="entry name" value="Lipase_GDSL_2"/>
    <property type="match status" value="1"/>
</dbReference>
<evidence type="ECO:0000259" key="1">
    <source>
        <dbReference type="Pfam" id="PF13472"/>
    </source>
</evidence>
<sequence length="245" mass="27954">MCRLLIVKSLIAILVASSSLFPDKGYGQGHLVINSGVCGNSTRDLLNRLNNDIWQKHPDLILLMIGTNDMLNTSKMISYGEYKNNLRSLLDRIKKRNIKCVLLSPPPVDTVFLYQRHDPGMYRQHPNDKLDSIASIMKKLKDDYDFGMIDLYHLFSERKIPVHNRDPFIKNEFNSQERDGVHPTAIGYKLIAEKIYEYLLENNLVDNSINILCLGDSITYGKNVKGQGTSLGETYPAFLQKLISY</sequence>
<dbReference type="InterPro" id="IPR036514">
    <property type="entry name" value="SGNH_hydro_sf"/>
</dbReference>
<dbReference type="PANTHER" id="PTHR30383:SF5">
    <property type="entry name" value="SGNH HYDROLASE-TYPE ESTERASE DOMAIN-CONTAINING PROTEIN"/>
    <property type="match status" value="1"/>
</dbReference>
<reference evidence="2 3" key="1">
    <citation type="submission" date="2020-09" db="EMBL/GenBank/DDBJ databases">
        <title>Sinomicrobium weinanense sp. nov., a halophilic bacteria isolated from saline-alkali soil.</title>
        <authorList>
            <person name="Wu P."/>
            <person name="Ren H."/>
            <person name="Mei Y."/>
            <person name="Liang Y."/>
            <person name="Chen Z."/>
        </authorList>
    </citation>
    <scope>NUCLEOTIDE SEQUENCE [LARGE SCALE GENOMIC DNA]</scope>
    <source>
        <strain evidence="2 3">FJxs</strain>
    </source>
</reference>
<keyword evidence="3" id="KW-1185">Reference proteome</keyword>
<evidence type="ECO:0000313" key="2">
    <source>
        <dbReference type="EMBL" id="MBC9796477.1"/>
    </source>
</evidence>
<dbReference type="AlphaFoldDB" id="A0A926Q2B3"/>
<name>A0A926Q2B3_9FLAO</name>
<dbReference type="InterPro" id="IPR013830">
    <property type="entry name" value="SGNH_hydro"/>
</dbReference>
<dbReference type="GO" id="GO:0004622">
    <property type="term" value="F:phosphatidylcholine lysophospholipase activity"/>
    <property type="evidence" value="ECO:0007669"/>
    <property type="project" value="TreeGrafter"/>
</dbReference>
<proteinExistence type="predicted"/>
<dbReference type="Gene3D" id="3.40.50.1110">
    <property type="entry name" value="SGNH hydrolase"/>
    <property type="match status" value="1"/>
</dbReference>
<dbReference type="RefSeq" id="WP_187965622.1">
    <property type="nucleotide sequence ID" value="NZ_JACVDC010000028.1"/>
</dbReference>